<comment type="pathway">
    <text evidence="2 9">Amino-acid biosynthesis; L-tryptophan biosynthesis; L-tryptophan from chorismate: step 3/5.</text>
</comment>
<comment type="similarity">
    <text evidence="9">Belongs to the TrpF family.</text>
</comment>
<dbReference type="GO" id="GO:0004640">
    <property type="term" value="F:phosphoribosylanthranilate isomerase activity"/>
    <property type="evidence" value="ECO:0007669"/>
    <property type="project" value="UniProtKB-UniRule"/>
</dbReference>
<dbReference type="CDD" id="cd00405">
    <property type="entry name" value="PRAI"/>
    <property type="match status" value="1"/>
</dbReference>
<dbReference type="HAMAP" id="MF_00135">
    <property type="entry name" value="PRAI"/>
    <property type="match status" value="1"/>
</dbReference>
<evidence type="ECO:0000256" key="4">
    <source>
        <dbReference type="ARBA" id="ARBA00022272"/>
    </source>
</evidence>
<dbReference type="InterPro" id="IPR001240">
    <property type="entry name" value="PRAI_dom"/>
</dbReference>
<sequence>MNIKICGITALEEVQALNSLKPDYIGLVFAESKRKISKEQGKLLYDSIDRHIKVVGVFRNNTKRYISEILDYIPLDALQLHGDEDNDFIEYFRKKYKCEIWKGTSIRTKEDIEKATTFNVDTLILDGSNPGSGEVFPWELVINIEAKAKIFLAGGINEDNVLQGINKLNIHGVDVSSGVEVVKDGKRSKDAVKMQKLIKKVRECNERKI</sequence>
<proteinExistence type="inferred from homology"/>
<dbReference type="UniPathway" id="UPA00035">
    <property type="reaction ID" value="UER00042"/>
</dbReference>
<name>A0A2T0BBG6_9CLOT</name>
<keyword evidence="12" id="KW-1185">Reference proteome</keyword>
<gene>
    <name evidence="9 11" type="primary">trpF</name>
    <name evidence="11" type="ORF">CLVI_26530</name>
</gene>
<feature type="domain" description="N-(5'phosphoribosyl) anthranilate isomerase (PRAI)" evidence="10">
    <location>
        <begin position="3"/>
        <end position="199"/>
    </location>
</feature>
<dbReference type="SUPFAM" id="SSF51366">
    <property type="entry name" value="Ribulose-phoshate binding barrel"/>
    <property type="match status" value="1"/>
</dbReference>
<dbReference type="InterPro" id="IPR013785">
    <property type="entry name" value="Aldolase_TIM"/>
</dbReference>
<evidence type="ECO:0000256" key="3">
    <source>
        <dbReference type="ARBA" id="ARBA00012572"/>
    </source>
</evidence>
<keyword evidence="7 9" id="KW-0057">Aromatic amino acid biosynthesis</keyword>
<dbReference type="GO" id="GO:0000162">
    <property type="term" value="P:L-tryptophan biosynthetic process"/>
    <property type="evidence" value="ECO:0007669"/>
    <property type="project" value="UniProtKB-UniRule"/>
</dbReference>
<evidence type="ECO:0000256" key="6">
    <source>
        <dbReference type="ARBA" id="ARBA00022822"/>
    </source>
</evidence>
<evidence type="ECO:0000259" key="10">
    <source>
        <dbReference type="Pfam" id="PF00697"/>
    </source>
</evidence>
<accession>A0A2T0BBG6</accession>
<reference evidence="11 12" key="1">
    <citation type="submission" date="2018-03" db="EMBL/GenBank/DDBJ databases">
        <title>Genome sequence of Clostridium vincentii DSM 10228.</title>
        <authorList>
            <person name="Poehlein A."/>
            <person name="Daniel R."/>
        </authorList>
    </citation>
    <scope>NUCLEOTIDE SEQUENCE [LARGE SCALE GENOMIC DNA]</scope>
    <source>
        <strain evidence="11 12">DSM 10228</strain>
    </source>
</reference>
<evidence type="ECO:0000256" key="9">
    <source>
        <dbReference type="HAMAP-Rule" id="MF_00135"/>
    </source>
</evidence>
<evidence type="ECO:0000256" key="1">
    <source>
        <dbReference type="ARBA" id="ARBA00001164"/>
    </source>
</evidence>
<comment type="catalytic activity">
    <reaction evidence="1 9">
        <text>N-(5-phospho-beta-D-ribosyl)anthranilate = 1-(2-carboxyphenylamino)-1-deoxy-D-ribulose 5-phosphate</text>
        <dbReference type="Rhea" id="RHEA:21540"/>
        <dbReference type="ChEBI" id="CHEBI:18277"/>
        <dbReference type="ChEBI" id="CHEBI:58613"/>
        <dbReference type="EC" id="5.3.1.24"/>
    </reaction>
</comment>
<dbReference type="RefSeq" id="WP_170065672.1">
    <property type="nucleotide sequence ID" value="NZ_PVXQ01000033.1"/>
</dbReference>
<dbReference type="EMBL" id="PVXQ01000033">
    <property type="protein sequence ID" value="PRR81241.1"/>
    <property type="molecule type" value="Genomic_DNA"/>
</dbReference>
<comment type="caution">
    <text evidence="11">The sequence shown here is derived from an EMBL/GenBank/DDBJ whole genome shotgun (WGS) entry which is preliminary data.</text>
</comment>
<dbReference type="Pfam" id="PF00697">
    <property type="entry name" value="PRAI"/>
    <property type="match status" value="1"/>
</dbReference>
<evidence type="ECO:0000256" key="7">
    <source>
        <dbReference type="ARBA" id="ARBA00023141"/>
    </source>
</evidence>
<dbReference type="InterPro" id="IPR044643">
    <property type="entry name" value="TrpF_fam"/>
</dbReference>
<evidence type="ECO:0000256" key="8">
    <source>
        <dbReference type="ARBA" id="ARBA00023235"/>
    </source>
</evidence>
<evidence type="ECO:0000256" key="2">
    <source>
        <dbReference type="ARBA" id="ARBA00004664"/>
    </source>
</evidence>
<dbReference type="Proteomes" id="UP000239471">
    <property type="component" value="Unassembled WGS sequence"/>
</dbReference>
<dbReference type="InterPro" id="IPR011060">
    <property type="entry name" value="RibuloseP-bd_barrel"/>
</dbReference>
<protein>
    <recommendedName>
        <fullName evidence="4 9">N-(5'-phosphoribosyl)anthranilate isomerase</fullName>
        <shortName evidence="9">PRAI</shortName>
        <ecNumber evidence="3 9">5.3.1.24</ecNumber>
    </recommendedName>
</protein>
<dbReference type="Gene3D" id="3.20.20.70">
    <property type="entry name" value="Aldolase class I"/>
    <property type="match status" value="1"/>
</dbReference>
<keyword evidence="6 9" id="KW-0822">Tryptophan biosynthesis</keyword>
<organism evidence="11 12">
    <name type="scientific">Clostridium vincentii</name>
    <dbReference type="NCBI Taxonomy" id="52704"/>
    <lineage>
        <taxon>Bacteria</taxon>
        <taxon>Bacillati</taxon>
        <taxon>Bacillota</taxon>
        <taxon>Clostridia</taxon>
        <taxon>Eubacteriales</taxon>
        <taxon>Clostridiaceae</taxon>
        <taxon>Clostridium</taxon>
    </lineage>
</organism>
<dbReference type="PANTHER" id="PTHR42894">
    <property type="entry name" value="N-(5'-PHOSPHORIBOSYL)ANTHRANILATE ISOMERASE"/>
    <property type="match status" value="1"/>
</dbReference>
<evidence type="ECO:0000313" key="12">
    <source>
        <dbReference type="Proteomes" id="UP000239471"/>
    </source>
</evidence>
<dbReference type="EC" id="5.3.1.24" evidence="3 9"/>
<dbReference type="PANTHER" id="PTHR42894:SF1">
    <property type="entry name" value="N-(5'-PHOSPHORIBOSYL)ANTHRANILATE ISOMERASE"/>
    <property type="match status" value="1"/>
</dbReference>
<dbReference type="AlphaFoldDB" id="A0A2T0BBG6"/>
<evidence type="ECO:0000256" key="5">
    <source>
        <dbReference type="ARBA" id="ARBA00022605"/>
    </source>
</evidence>
<keyword evidence="5 9" id="KW-0028">Amino-acid biosynthesis</keyword>
<evidence type="ECO:0000313" key="11">
    <source>
        <dbReference type="EMBL" id="PRR81241.1"/>
    </source>
</evidence>
<keyword evidence="8 9" id="KW-0413">Isomerase</keyword>